<feature type="compositionally biased region" description="Basic and acidic residues" evidence="3">
    <location>
        <begin position="162"/>
        <end position="173"/>
    </location>
</feature>
<feature type="compositionally biased region" description="Low complexity" evidence="3">
    <location>
        <begin position="261"/>
        <end position="275"/>
    </location>
</feature>
<accession>A0A4U0XSY0</accession>
<comment type="caution">
    <text evidence="4">The sequence shown here is derived from an EMBL/GenBank/DDBJ whole genome shotgun (WGS) entry which is preliminary data.</text>
</comment>
<keyword evidence="5" id="KW-1185">Reference proteome</keyword>
<evidence type="ECO:0000256" key="2">
    <source>
        <dbReference type="PIRSR" id="PIRSR600246-3"/>
    </source>
</evidence>
<protein>
    <recommendedName>
        <fullName evidence="6">N-terminal nucleophile aminohydrolase</fullName>
    </recommendedName>
</protein>
<dbReference type="EMBL" id="NAJN01000127">
    <property type="protein sequence ID" value="TKA78788.1"/>
    <property type="molecule type" value="Genomic_DNA"/>
</dbReference>
<dbReference type="InterPro" id="IPR037464">
    <property type="entry name" value="Taspase1"/>
</dbReference>
<feature type="compositionally biased region" description="Basic and acidic residues" evidence="3">
    <location>
        <begin position="136"/>
        <end position="145"/>
    </location>
</feature>
<dbReference type="Pfam" id="PF01112">
    <property type="entry name" value="Asparaginase_2"/>
    <property type="match status" value="2"/>
</dbReference>
<reference evidence="4 5" key="1">
    <citation type="submission" date="2017-03" db="EMBL/GenBank/DDBJ databases">
        <title>Genomes of endolithic fungi from Antarctica.</title>
        <authorList>
            <person name="Coleine C."/>
            <person name="Masonjones S."/>
            <person name="Stajich J.E."/>
        </authorList>
    </citation>
    <scope>NUCLEOTIDE SEQUENCE [LARGE SCALE GENOMIC DNA]</scope>
    <source>
        <strain evidence="4 5">CCFEE 5187</strain>
    </source>
</reference>
<feature type="active site" description="Nucleophile" evidence="1">
    <location>
        <position position="379"/>
    </location>
</feature>
<dbReference type="STRING" id="331657.A0A4U0XSY0"/>
<evidence type="ECO:0000313" key="5">
    <source>
        <dbReference type="Proteomes" id="UP000308768"/>
    </source>
</evidence>
<feature type="compositionally biased region" description="Low complexity" evidence="3">
    <location>
        <begin position="194"/>
        <end position="224"/>
    </location>
</feature>
<evidence type="ECO:0008006" key="6">
    <source>
        <dbReference type="Google" id="ProtNLM"/>
    </source>
</evidence>
<dbReference type="CDD" id="cd04514">
    <property type="entry name" value="Taspase1_like"/>
    <property type="match status" value="1"/>
</dbReference>
<dbReference type="SUPFAM" id="SSF56235">
    <property type="entry name" value="N-terminal nucleophile aminohydrolases (Ntn hydrolases)"/>
    <property type="match status" value="1"/>
</dbReference>
<dbReference type="FunFam" id="3.60.20.30:FF:000007">
    <property type="entry name" value="Similar to threonine aspartase"/>
    <property type="match status" value="1"/>
</dbReference>
<gene>
    <name evidence="4" type="ORF">B0A49_00820</name>
</gene>
<dbReference type="Gene3D" id="3.60.20.30">
    <property type="entry name" value="(Glycosyl)asparaginase"/>
    <property type="match status" value="1"/>
</dbReference>
<organism evidence="4 5">
    <name type="scientific">Cryomyces minteri</name>
    <dbReference type="NCBI Taxonomy" id="331657"/>
    <lineage>
        <taxon>Eukaryota</taxon>
        <taxon>Fungi</taxon>
        <taxon>Dikarya</taxon>
        <taxon>Ascomycota</taxon>
        <taxon>Pezizomycotina</taxon>
        <taxon>Dothideomycetes</taxon>
        <taxon>Dothideomycetes incertae sedis</taxon>
        <taxon>Cryomyces</taxon>
    </lineage>
</organism>
<feature type="compositionally biased region" description="Polar residues" evidence="3">
    <location>
        <begin position="148"/>
        <end position="158"/>
    </location>
</feature>
<evidence type="ECO:0000256" key="1">
    <source>
        <dbReference type="PIRSR" id="PIRSR600246-1"/>
    </source>
</evidence>
<dbReference type="InterPro" id="IPR029055">
    <property type="entry name" value="Ntn_hydrolases_N"/>
</dbReference>
<name>A0A4U0XSY0_9PEZI</name>
<feature type="region of interest" description="Disordered" evidence="3">
    <location>
        <begin position="136"/>
        <end position="173"/>
    </location>
</feature>
<dbReference type="OrthoDB" id="77601at2759"/>
<feature type="region of interest" description="Disordered" evidence="3">
    <location>
        <begin position="187"/>
        <end position="373"/>
    </location>
</feature>
<dbReference type="InterPro" id="IPR000246">
    <property type="entry name" value="Peptidase_T2"/>
</dbReference>
<sequence length="566" mass="59986">MILLKNGGSALDAVEIAIKVLEDREITNAGYGSNLAIDGVVECDASIVDHHGRSGGVGAVAQIKNPISLARLVLEHTTQQLTLRRVPPNLLVAQGATDFAFEQGMPVLPHDALVSPAARERWIRWRSDLRHAERKAREAEAKDRAYSLPSSSSSNVRTDPTPAHEEKARSRLRQEHTNALMASVWNEGQPVSPAPSAQDMSDSSSDPMMSMSRQSMAASPSSRSSPDESRPETPESEQDFIDPRGPPGMLAQSARSPFINSAQSVVSSPSQSASPDVTDGHGPSTQAPYDIEMSDVGTGRNRADTESTTTLLPSSPKQPPTPNAMSFVSEAALATPLPSTPPEHVQSPSPRATTPLRHVTENPPLPPPLTRRPDHITDTVGAIAIDCYGNIACGASSGGIGMKYRGRIGPAALVGVGAAVVPIDADDKDKTCVASVTSGTGEHMATTMAATVCAERLYHGVQKARGGGFESADDDEAIRSMIEKDFMGHPSVRNSNSAGAIGLLGVKKTRDGVYLYFAHNTDSFALASMHSDESRPVCTMSRNAGNGVVAQGGRAVRYKRRAKRGD</sequence>
<proteinExistence type="predicted"/>
<dbReference type="GO" id="GO:0004298">
    <property type="term" value="F:threonine-type endopeptidase activity"/>
    <property type="evidence" value="ECO:0007669"/>
    <property type="project" value="InterPro"/>
</dbReference>
<evidence type="ECO:0000313" key="4">
    <source>
        <dbReference type="EMBL" id="TKA78788.1"/>
    </source>
</evidence>
<dbReference type="GO" id="GO:0051604">
    <property type="term" value="P:protein maturation"/>
    <property type="evidence" value="ECO:0007669"/>
    <property type="project" value="TreeGrafter"/>
</dbReference>
<dbReference type="Proteomes" id="UP000308768">
    <property type="component" value="Unassembled WGS sequence"/>
</dbReference>
<feature type="site" description="Cleavage; by autolysis" evidence="2">
    <location>
        <begin position="378"/>
        <end position="379"/>
    </location>
</feature>
<dbReference type="PANTHER" id="PTHR10188">
    <property type="entry name" value="L-ASPARAGINASE"/>
    <property type="match status" value="1"/>
</dbReference>
<dbReference type="GO" id="GO:0005737">
    <property type="term" value="C:cytoplasm"/>
    <property type="evidence" value="ECO:0007669"/>
    <property type="project" value="TreeGrafter"/>
</dbReference>
<feature type="compositionally biased region" description="Low complexity" evidence="3">
    <location>
        <begin position="306"/>
        <end position="315"/>
    </location>
</feature>
<dbReference type="AlphaFoldDB" id="A0A4U0XSY0"/>
<dbReference type="PANTHER" id="PTHR10188:SF8">
    <property type="entry name" value="THREONINE ASPARTASE 1"/>
    <property type="match status" value="1"/>
</dbReference>
<evidence type="ECO:0000256" key="3">
    <source>
        <dbReference type="SAM" id="MobiDB-lite"/>
    </source>
</evidence>